<dbReference type="Gene3D" id="6.10.140.1340">
    <property type="match status" value="1"/>
</dbReference>
<organism evidence="2 3">
    <name type="scientific">[Brevibacterium] flavum</name>
    <dbReference type="NCBI Taxonomy" id="92706"/>
    <lineage>
        <taxon>Bacteria</taxon>
        <taxon>Bacillati</taxon>
        <taxon>Actinomycetota</taxon>
        <taxon>Actinomycetes</taxon>
        <taxon>Mycobacteriales</taxon>
        <taxon>Corynebacteriaceae</taxon>
        <taxon>Corynebacterium</taxon>
    </lineage>
</organism>
<evidence type="ECO:0000259" key="1">
    <source>
        <dbReference type="PROSITE" id="PS50206"/>
    </source>
</evidence>
<dbReference type="PROSITE" id="PS50206">
    <property type="entry name" value="RHODANESE_3"/>
    <property type="match status" value="1"/>
</dbReference>
<dbReference type="Gene3D" id="3.40.250.10">
    <property type="entry name" value="Rhodanese-like domain"/>
    <property type="match status" value="1"/>
</dbReference>
<dbReference type="SUPFAM" id="SSF52821">
    <property type="entry name" value="Rhodanese/Cell cycle control phosphatase"/>
    <property type="match status" value="1"/>
</dbReference>
<dbReference type="GO" id="GO:0016740">
    <property type="term" value="F:transferase activity"/>
    <property type="evidence" value="ECO:0007669"/>
    <property type="project" value="UniProtKB-KW"/>
</dbReference>
<dbReference type="InterPro" id="IPR021309">
    <property type="entry name" value="YgaP-like_TM"/>
</dbReference>
<dbReference type="RefSeq" id="WP_003861116.1">
    <property type="nucleotide sequence ID" value="NZ_CP011309.1"/>
</dbReference>
<dbReference type="PATRIC" id="fig|92706.3.peg.81"/>
<dbReference type="InterPro" id="IPR036873">
    <property type="entry name" value="Rhodanese-like_dom_sf"/>
</dbReference>
<dbReference type="Pfam" id="PF11127">
    <property type="entry name" value="YgaP-like_TM"/>
    <property type="match status" value="1"/>
</dbReference>
<accession>A0A0F6Z3H6</accession>
<protein>
    <submittedName>
        <fullName evidence="2">Sulfurtransferase</fullName>
    </submittedName>
</protein>
<dbReference type="InterPro" id="IPR050229">
    <property type="entry name" value="GlpE_sulfurtransferase"/>
</dbReference>
<proteinExistence type="predicted"/>
<dbReference type="HOGENOM" id="CLU_107126_0_0_11"/>
<dbReference type="AlphaFoldDB" id="A0A0F6Z3H6"/>
<dbReference type="Proteomes" id="UP000034037">
    <property type="component" value="Chromosome"/>
</dbReference>
<dbReference type="Pfam" id="PF00581">
    <property type="entry name" value="Rhodanese"/>
    <property type="match status" value="1"/>
</dbReference>
<dbReference type="PANTHER" id="PTHR43031">
    <property type="entry name" value="FAD-DEPENDENT OXIDOREDUCTASE"/>
    <property type="match status" value="1"/>
</dbReference>
<name>A0A0F6Z3H6_9CORY</name>
<dbReference type="InterPro" id="IPR001763">
    <property type="entry name" value="Rhodanese-like_dom"/>
</dbReference>
<dbReference type="SMART" id="SM00450">
    <property type="entry name" value="RHOD"/>
    <property type="match status" value="1"/>
</dbReference>
<sequence>MTSAQPITSVDAQTLKSWIDKHEGLTVIDVRTAHEFSNLHIKGSYNVPLTTLAEHSEEIASRVGEHVVLVCQSGIRAGQAQQKLAPLGISTVAILEGGINSFAKADGDVVRGTQVWDIERQVRFAAGSLVLAGLVGGKFLSPKVRTLSGIIGAGLTFSGVSNTCAMGKALSALPWNKTKPVPTKTETLSKLPNPKEN</sequence>
<gene>
    <name evidence="2" type="ORF">YH66_00410</name>
</gene>
<dbReference type="PANTHER" id="PTHR43031:SF1">
    <property type="entry name" value="PYRIDINE NUCLEOTIDE-DISULPHIDE OXIDOREDUCTASE"/>
    <property type="match status" value="1"/>
</dbReference>
<keyword evidence="2" id="KW-0808">Transferase</keyword>
<dbReference type="EMBL" id="CP011309">
    <property type="protein sequence ID" value="AKF26127.1"/>
    <property type="molecule type" value="Genomic_DNA"/>
</dbReference>
<evidence type="ECO:0000313" key="2">
    <source>
        <dbReference type="EMBL" id="AKF26127.1"/>
    </source>
</evidence>
<feature type="domain" description="Rhodanese" evidence="1">
    <location>
        <begin position="21"/>
        <end position="111"/>
    </location>
</feature>
<dbReference type="CDD" id="cd00158">
    <property type="entry name" value="RHOD"/>
    <property type="match status" value="1"/>
</dbReference>
<evidence type="ECO:0000313" key="3">
    <source>
        <dbReference type="Proteomes" id="UP000034037"/>
    </source>
</evidence>
<reference evidence="2 3" key="1">
    <citation type="submission" date="2015-04" db="EMBL/GenBank/DDBJ databases">
        <title>Complete Genome Sequence of Brevibacterium flavum ATCC 15168.</title>
        <authorList>
            <person name="Ahn J."/>
            <person name="Park G."/>
            <person name="Jeon W."/>
            <person name="Jang Y."/>
            <person name="Jang M."/>
            <person name="Lee H."/>
            <person name="Lee H."/>
        </authorList>
    </citation>
    <scope>NUCLEOTIDE SEQUENCE [LARGE SCALE GENOMIC DNA]</scope>
    <source>
        <strain evidence="2 3">ATCC 15168</strain>
    </source>
</reference>
<keyword evidence="3" id="KW-1185">Reference proteome</keyword>